<reference evidence="2" key="2">
    <citation type="submission" date="2017-09" db="EMBL/GenBank/DDBJ databases">
        <authorList>
            <person name="Perez-Cataluna A."/>
            <person name="Figueras M.J."/>
            <person name="Salas-Masso N."/>
        </authorList>
    </citation>
    <scope>NUCLEOTIDE SEQUENCE</scope>
    <source>
        <strain evidence="2">CECT 7727</strain>
    </source>
</reference>
<dbReference type="KEGG" id="amar:AMRN_2357"/>
<dbReference type="AlphaFoldDB" id="A0A347TN81"/>
<dbReference type="EMBL" id="NXAO01000024">
    <property type="protein sequence ID" value="PHO15578.1"/>
    <property type="molecule type" value="Genomic_DNA"/>
</dbReference>
<evidence type="ECO:0000313" key="1">
    <source>
        <dbReference type="EMBL" id="AXX88059.1"/>
    </source>
</evidence>
<protein>
    <recommendedName>
        <fullName evidence="5">Type II secretion system protein</fullName>
    </recommendedName>
</protein>
<organism evidence="1 4">
    <name type="scientific">Malaciobacter marinus</name>
    <dbReference type="NCBI Taxonomy" id="505249"/>
    <lineage>
        <taxon>Bacteria</taxon>
        <taxon>Pseudomonadati</taxon>
        <taxon>Campylobacterota</taxon>
        <taxon>Epsilonproteobacteria</taxon>
        <taxon>Campylobacterales</taxon>
        <taxon>Arcobacteraceae</taxon>
        <taxon>Malaciobacter</taxon>
    </lineage>
</organism>
<proteinExistence type="predicted"/>
<accession>A0A347TN81</accession>
<dbReference type="EMBL" id="CP032101">
    <property type="protein sequence ID" value="AXX88059.1"/>
    <property type="molecule type" value="Genomic_DNA"/>
</dbReference>
<dbReference type="Proteomes" id="UP000224740">
    <property type="component" value="Unassembled WGS sequence"/>
</dbReference>
<evidence type="ECO:0008006" key="5">
    <source>
        <dbReference type="Google" id="ProtNLM"/>
    </source>
</evidence>
<evidence type="ECO:0000313" key="3">
    <source>
        <dbReference type="Proteomes" id="UP000224740"/>
    </source>
</evidence>
<gene>
    <name evidence="1" type="ORF">AMRN_2357</name>
    <name evidence="2" type="ORF">CPH92_05810</name>
</gene>
<name>A0A347TN81_9BACT</name>
<sequence>MNKKSYSLIELLFVLTLISIITASFYSNINFDKFQSNIDLATNRLILYLKQTRYQALIDNKAEQNQTKWHKKRWTLKFFECREKIGGLYYVIYSDKNMMGHPNKQESLKDPLSNKYIYSSNQCSVDNDTSKYVLLTKEFGIEKIDVSCKMDSSLGKISFGEDGFVYKKLSNNKNEHYKYKINKPCIIKLYDKNNNTREIVIEHTTGYIYQKPHKI</sequence>
<evidence type="ECO:0000313" key="2">
    <source>
        <dbReference type="EMBL" id="PHO15578.1"/>
    </source>
</evidence>
<reference evidence="3" key="1">
    <citation type="submission" date="2017-09" db="EMBL/GenBank/DDBJ databases">
        <title>Arcobacter canalis sp. nov., a new species isolated from a water canal contaminated with urban sewage.</title>
        <authorList>
            <person name="Perez-Cataluna A."/>
            <person name="Salas-Masso N."/>
            <person name="Figueras M.J."/>
        </authorList>
    </citation>
    <scope>NUCLEOTIDE SEQUENCE [LARGE SCALE GENOMIC DNA]</scope>
    <source>
        <strain evidence="3">CECT 7727</strain>
    </source>
</reference>
<dbReference type="Proteomes" id="UP000264693">
    <property type="component" value="Chromosome"/>
</dbReference>
<evidence type="ECO:0000313" key="4">
    <source>
        <dbReference type="Proteomes" id="UP000264693"/>
    </source>
</evidence>
<dbReference type="RefSeq" id="WP_099310799.1">
    <property type="nucleotide sequence ID" value="NZ_CP032101.1"/>
</dbReference>
<keyword evidence="3" id="KW-1185">Reference proteome</keyword>
<reference evidence="1 4" key="3">
    <citation type="submission" date="2018-08" db="EMBL/GenBank/DDBJ databases">
        <title>Complete genome of the Arcobacter marinus type strain JCM 15502.</title>
        <authorList>
            <person name="Miller W.G."/>
            <person name="Yee E."/>
            <person name="Huynh S."/>
            <person name="Parker C.T."/>
        </authorList>
    </citation>
    <scope>NUCLEOTIDE SEQUENCE [LARGE SCALE GENOMIC DNA]</scope>
    <source>
        <strain evidence="1 4">JCM 15502</strain>
    </source>
</reference>